<dbReference type="EMBL" id="SZVO01000025">
    <property type="protein sequence ID" value="TKT86260.1"/>
    <property type="molecule type" value="Genomic_DNA"/>
</dbReference>
<dbReference type="SUPFAM" id="SSF54427">
    <property type="entry name" value="NTF2-like"/>
    <property type="match status" value="1"/>
</dbReference>
<organism evidence="2 3">
    <name type="scientific">Dyadobacter frigoris</name>
    <dbReference type="NCBI Taxonomy" id="2576211"/>
    <lineage>
        <taxon>Bacteria</taxon>
        <taxon>Pseudomonadati</taxon>
        <taxon>Bacteroidota</taxon>
        <taxon>Cytophagia</taxon>
        <taxon>Cytophagales</taxon>
        <taxon>Spirosomataceae</taxon>
        <taxon>Dyadobacter</taxon>
    </lineage>
</organism>
<dbReference type="AlphaFoldDB" id="A0A4U6CPA0"/>
<dbReference type="Proteomes" id="UP000304900">
    <property type="component" value="Unassembled WGS sequence"/>
</dbReference>
<dbReference type="InterPro" id="IPR032710">
    <property type="entry name" value="NTF2-like_dom_sf"/>
</dbReference>
<dbReference type="InterPro" id="IPR027843">
    <property type="entry name" value="DUF4440"/>
</dbReference>
<keyword evidence="3" id="KW-1185">Reference proteome</keyword>
<evidence type="ECO:0000313" key="2">
    <source>
        <dbReference type="EMBL" id="TKT86260.1"/>
    </source>
</evidence>
<dbReference type="Gene3D" id="3.10.450.50">
    <property type="match status" value="1"/>
</dbReference>
<evidence type="ECO:0000259" key="1">
    <source>
        <dbReference type="Pfam" id="PF14534"/>
    </source>
</evidence>
<name>A0A4U6CPA0_9BACT</name>
<accession>A0A4U6CPA0</accession>
<feature type="domain" description="DUF4440" evidence="1">
    <location>
        <begin position="15"/>
        <end position="91"/>
    </location>
</feature>
<gene>
    <name evidence="2" type="ORF">FDK13_32625</name>
</gene>
<comment type="caution">
    <text evidence="2">The sequence shown here is derived from an EMBL/GenBank/DDBJ whole genome shotgun (WGS) entry which is preliminary data.</text>
</comment>
<sequence>MPKENKILDLSLEKFRWKTEGRMDLVEDLFDDGLIFIHLTGHVTTKAEWIRQLRSRQFVHTKIEQKEASVKVYGNIAVLVGKAIFTVNGGNTDLFIRKKTINGSW</sequence>
<proteinExistence type="predicted"/>
<dbReference type="OrthoDB" id="1445948at2"/>
<dbReference type="Pfam" id="PF14534">
    <property type="entry name" value="DUF4440"/>
    <property type="match status" value="1"/>
</dbReference>
<reference evidence="2 3" key="1">
    <citation type="submission" date="2019-05" db="EMBL/GenBank/DDBJ databases">
        <title>Dyadobacter AR-3-8 sp. nov., isolated from arctic soil.</title>
        <authorList>
            <person name="Chaudhary D.K."/>
        </authorList>
    </citation>
    <scope>NUCLEOTIDE SEQUENCE [LARGE SCALE GENOMIC DNA]</scope>
    <source>
        <strain evidence="2 3">AR-3-8</strain>
    </source>
</reference>
<protein>
    <submittedName>
        <fullName evidence="2">Nuclear transport factor 2 family protein</fullName>
    </submittedName>
</protein>
<evidence type="ECO:0000313" key="3">
    <source>
        <dbReference type="Proteomes" id="UP000304900"/>
    </source>
</evidence>